<feature type="transmembrane region" description="Helical" evidence="1">
    <location>
        <begin position="37"/>
        <end position="54"/>
    </location>
</feature>
<gene>
    <name evidence="2" type="ORF">NZ698_18145</name>
</gene>
<feature type="transmembrane region" description="Helical" evidence="1">
    <location>
        <begin position="12"/>
        <end position="30"/>
    </location>
</feature>
<comment type="caution">
    <text evidence="2">The sequence shown here is derived from an EMBL/GenBank/DDBJ whole genome shotgun (WGS) entry which is preliminary data.</text>
</comment>
<dbReference type="EMBL" id="JAOTEM010000006">
    <property type="protein sequence ID" value="MCU7619104.1"/>
    <property type="molecule type" value="Genomic_DNA"/>
</dbReference>
<feature type="transmembrane region" description="Helical" evidence="1">
    <location>
        <begin position="118"/>
        <end position="136"/>
    </location>
</feature>
<keyword evidence="1" id="KW-1133">Transmembrane helix</keyword>
<organism evidence="2 3">
    <name type="scientific">Chryseobacterium edaphi</name>
    <dbReference type="NCBI Taxonomy" id="2976532"/>
    <lineage>
        <taxon>Bacteria</taxon>
        <taxon>Pseudomonadati</taxon>
        <taxon>Bacteroidota</taxon>
        <taxon>Flavobacteriia</taxon>
        <taxon>Flavobacteriales</taxon>
        <taxon>Weeksellaceae</taxon>
        <taxon>Chryseobacterium group</taxon>
        <taxon>Chryseobacterium</taxon>
    </lineage>
</organism>
<reference evidence="3" key="1">
    <citation type="submission" date="2023-07" db="EMBL/GenBank/DDBJ databases">
        <title>Chryseobacterium sp. strain PBS4-4 Genome sequencing and assembly.</title>
        <authorList>
            <person name="Jung Y."/>
        </authorList>
    </citation>
    <scope>NUCLEOTIDE SEQUENCE [LARGE SCALE GENOMIC DNA]</scope>
    <source>
        <strain evidence="3">PBS4-4</strain>
    </source>
</reference>
<feature type="transmembrane region" description="Helical" evidence="1">
    <location>
        <begin position="189"/>
        <end position="210"/>
    </location>
</feature>
<proteinExistence type="predicted"/>
<keyword evidence="1" id="KW-0472">Membrane</keyword>
<feature type="transmembrane region" description="Helical" evidence="1">
    <location>
        <begin position="66"/>
        <end position="84"/>
    </location>
</feature>
<evidence type="ECO:0000313" key="3">
    <source>
        <dbReference type="Proteomes" id="UP001208649"/>
    </source>
</evidence>
<feature type="transmembrane region" description="Helical" evidence="1">
    <location>
        <begin position="93"/>
        <end position="112"/>
    </location>
</feature>
<feature type="transmembrane region" description="Helical" evidence="1">
    <location>
        <begin position="156"/>
        <end position="177"/>
    </location>
</feature>
<protein>
    <recommendedName>
        <fullName evidence="4">Histidine kinase N-terminal 7TM region domain-containing protein</fullName>
    </recommendedName>
</protein>
<evidence type="ECO:0000313" key="2">
    <source>
        <dbReference type="EMBL" id="MCU7619104.1"/>
    </source>
</evidence>
<dbReference type="Proteomes" id="UP001208649">
    <property type="component" value="Unassembled WGS sequence"/>
</dbReference>
<accession>A0ABT2WA95</accession>
<evidence type="ECO:0000256" key="1">
    <source>
        <dbReference type="SAM" id="Phobius"/>
    </source>
</evidence>
<dbReference type="RefSeq" id="WP_263004664.1">
    <property type="nucleotide sequence ID" value="NZ_JAOTEM010000006.1"/>
</dbReference>
<keyword evidence="1" id="KW-0812">Transmembrane</keyword>
<keyword evidence="3" id="KW-1185">Reference proteome</keyword>
<sequence>MYNFLHLLSDSLFAAEAIAAITSIVYYKSIKASHYRYFSIFLIVIFCCEIIGGYGEKIISFSNPIFFNYFVIPLEFLFFFWLYAYQSFKNKKLFYIFAVIYALSFILNELYFIKNKNIFSFNYTVGSFLLMFLVIIEYYKQINSDDILNFAKNKMFYINLGVTLFYIGSLPFWAFYLQLLEHRKIWDLYLIYFRLSGIIMYLLFASSFIWGKRNS</sequence>
<evidence type="ECO:0008006" key="4">
    <source>
        <dbReference type="Google" id="ProtNLM"/>
    </source>
</evidence>
<name>A0ABT2WA95_9FLAO</name>